<reference evidence="11" key="1">
    <citation type="journal article" date="2018" name="Sci. Rep.">
        <title>Lignite coal burning seam in the remote Altai Mountains harbors a hydrogen-driven thermophilic microbial community.</title>
        <authorList>
            <person name="Kadnikov V.V."/>
            <person name="Mardanov A.V."/>
            <person name="Ivasenko D.A."/>
            <person name="Antsiferov D.V."/>
            <person name="Beletsky A.V."/>
            <person name="Karnachuk O.V."/>
            <person name="Ravin N.V."/>
        </authorList>
    </citation>
    <scope>NUCLEOTIDE SEQUENCE [LARGE SCALE GENOMIC DNA]</scope>
</reference>
<feature type="DNA-binding region" description="OmpR/PhoB-type" evidence="7">
    <location>
        <begin position="126"/>
        <end position="223"/>
    </location>
</feature>
<feature type="domain" description="Response regulatory" evidence="8">
    <location>
        <begin position="3"/>
        <end position="116"/>
    </location>
</feature>
<dbReference type="SMART" id="SM00448">
    <property type="entry name" value="REC"/>
    <property type="match status" value="1"/>
</dbReference>
<dbReference type="Gene3D" id="3.40.50.2300">
    <property type="match status" value="1"/>
</dbReference>
<feature type="domain" description="OmpR/PhoB-type" evidence="9">
    <location>
        <begin position="126"/>
        <end position="223"/>
    </location>
</feature>
<dbReference type="Gene3D" id="1.10.10.10">
    <property type="entry name" value="Winged helix-like DNA-binding domain superfamily/Winged helix DNA-binding domain"/>
    <property type="match status" value="1"/>
</dbReference>
<comment type="caution">
    <text evidence="10">The sequence shown here is derived from an EMBL/GenBank/DDBJ whole genome shotgun (WGS) entry which is preliminary data.</text>
</comment>
<evidence type="ECO:0000313" key="11">
    <source>
        <dbReference type="Proteomes" id="UP000244338"/>
    </source>
</evidence>
<evidence type="ECO:0000313" key="10">
    <source>
        <dbReference type="EMBL" id="PTQ56868.1"/>
    </source>
</evidence>
<dbReference type="Pfam" id="PF00072">
    <property type="entry name" value="Response_reg"/>
    <property type="match status" value="1"/>
</dbReference>
<gene>
    <name evidence="10" type="ORF">BSOLF_2544</name>
</gene>
<dbReference type="GO" id="GO:0000156">
    <property type="term" value="F:phosphorelay response regulator activity"/>
    <property type="evidence" value="ECO:0007669"/>
    <property type="project" value="TreeGrafter"/>
</dbReference>
<dbReference type="PROSITE" id="PS50110">
    <property type="entry name" value="RESPONSE_REGULATORY"/>
    <property type="match status" value="1"/>
</dbReference>
<dbReference type="EMBL" id="PEBX01000017">
    <property type="protein sequence ID" value="PTQ56868.1"/>
    <property type="molecule type" value="Genomic_DNA"/>
</dbReference>
<dbReference type="GO" id="GO:0032993">
    <property type="term" value="C:protein-DNA complex"/>
    <property type="evidence" value="ECO:0007669"/>
    <property type="project" value="TreeGrafter"/>
</dbReference>
<sequence length="223" mass="25717">MYKVMIVEDDLTIARAIQDHLSKWDYDVTYVTDFKNITEQVIRFLPHLVLLDVVLPFFNGFYWCGEIRKISKVPIIFISSAGDNMNIVMAINMGGDDFIVKPFDLNVLTAKVGALMRRTYSFQGQINVIEHRGIVLNLSDATLIYQDQKIELTKNEFKILQLLMENIGRVVSREEIMQRLWENDAFVDDNTLTVNIARLRKKLAESGLDQFITTKKGLGYMVE</sequence>
<dbReference type="SMART" id="SM00862">
    <property type="entry name" value="Trans_reg_C"/>
    <property type="match status" value="1"/>
</dbReference>
<dbReference type="InterPro" id="IPR001867">
    <property type="entry name" value="OmpR/PhoB-type_DNA-bd"/>
</dbReference>
<dbReference type="CDD" id="cd00383">
    <property type="entry name" value="trans_reg_C"/>
    <property type="match status" value="1"/>
</dbReference>
<evidence type="ECO:0000256" key="7">
    <source>
        <dbReference type="PROSITE-ProRule" id="PRU01091"/>
    </source>
</evidence>
<dbReference type="InterPro" id="IPR001789">
    <property type="entry name" value="Sig_transdc_resp-reg_receiver"/>
</dbReference>
<dbReference type="CDD" id="cd18159">
    <property type="entry name" value="REC_OmpR_NsrR-like"/>
    <property type="match status" value="1"/>
</dbReference>
<dbReference type="SUPFAM" id="SSF52172">
    <property type="entry name" value="CheY-like"/>
    <property type="match status" value="1"/>
</dbReference>
<dbReference type="PROSITE" id="PS51755">
    <property type="entry name" value="OMPR_PHOB"/>
    <property type="match status" value="1"/>
</dbReference>
<proteinExistence type="predicted"/>
<dbReference type="Pfam" id="PF00486">
    <property type="entry name" value="Trans_reg_C"/>
    <property type="match status" value="1"/>
</dbReference>
<keyword evidence="4 7" id="KW-0238">DNA-binding</keyword>
<keyword evidence="3" id="KW-0805">Transcription regulation</keyword>
<keyword evidence="2" id="KW-0902">Two-component regulatory system</keyword>
<dbReference type="PANTHER" id="PTHR48111">
    <property type="entry name" value="REGULATOR OF RPOS"/>
    <property type="match status" value="1"/>
</dbReference>
<keyword evidence="1 6" id="KW-0597">Phosphoprotein</keyword>
<evidence type="ECO:0000256" key="3">
    <source>
        <dbReference type="ARBA" id="ARBA00023015"/>
    </source>
</evidence>
<dbReference type="InterPro" id="IPR011006">
    <property type="entry name" value="CheY-like_superfamily"/>
</dbReference>
<accession>A0A2R6Y2H0</accession>
<dbReference type="GO" id="GO:0006355">
    <property type="term" value="P:regulation of DNA-templated transcription"/>
    <property type="evidence" value="ECO:0007669"/>
    <property type="project" value="InterPro"/>
</dbReference>
<evidence type="ECO:0000256" key="2">
    <source>
        <dbReference type="ARBA" id="ARBA00023012"/>
    </source>
</evidence>
<evidence type="ECO:0000259" key="8">
    <source>
        <dbReference type="PROSITE" id="PS50110"/>
    </source>
</evidence>
<dbReference type="PANTHER" id="PTHR48111:SF43">
    <property type="entry name" value="STAGE 0 SPORULATION PROTEIN A HOMOLOG"/>
    <property type="match status" value="1"/>
</dbReference>
<dbReference type="AlphaFoldDB" id="A0A2R6Y2H0"/>
<keyword evidence="5" id="KW-0804">Transcription</keyword>
<evidence type="ECO:0000256" key="4">
    <source>
        <dbReference type="ARBA" id="ARBA00023125"/>
    </source>
</evidence>
<evidence type="ECO:0000256" key="6">
    <source>
        <dbReference type="PROSITE-ProRule" id="PRU00169"/>
    </source>
</evidence>
<dbReference type="GO" id="GO:0000976">
    <property type="term" value="F:transcription cis-regulatory region binding"/>
    <property type="evidence" value="ECO:0007669"/>
    <property type="project" value="TreeGrafter"/>
</dbReference>
<evidence type="ECO:0000256" key="1">
    <source>
        <dbReference type="ARBA" id="ARBA00022553"/>
    </source>
</evidence>
<feature type="modified residue" description="4-aspartylphosphate" evidence="6">
    <location>
        <position position="52"/>
    </location>
</feature>
<protein>
    <submittedName>
        <fullName evidence="10">Two-component response regulator BceR</fullName>
    </submittedName>
</protein>
<organism evidence="10 11">
    <name type="scientific">Candidatus Carbonibacillus altaicus</name>
    <dbReference type="NCBI Taxonomy" id="2163959"/>
    <lineage>
        <taxon>Bacteria</taxon>
        <taxon>Bacillati</taxon>
        <taxon>Bacillota</taxon>
        <taxon>Bacilli</taxon>
        <taxon>Bacillales</taxon>
        <taxon>Candidatus Carbonibacillus</taxon>
    </lineage>
</organism>
<dbReference type="InterPro" id="IPR036388">
    <property type="entry name" value="WH-like_DNA-bd_sf"/>
</dbReference>
<dbReference type="GO" id="GO:0005829">
    <property type="term" value="C:cytosol"/>
    <property type="evidence" value="ECO:0007669"/>
    <property type="project" value="TreeGrafter"/>
</dbReference>
<dbReference type="InterPro" id="IPR039420">
    <property type="entry name" value="WalR-like"/>
</dbReference>
<evidence type="ECO:0000256" key="5">
    <source>
        <dbReference type="ARBA" id="ARBA00023163"/>
    </source>
</evidence>
<dbReference type="Proteomes" id="UP000244338">
    <property type="component" value="Unassembled WGS sequence"/>
</dbReference>
<name>A0A2R6Y2H0_9BACL</name>
<evidence type="ECO:0000259" key="9">
    <source>
        <dbReference type="PROSITE" id="PS51755"/>
    </source>
</evidence>